<evidence type="ECO:0000313" key="1">
    <source>
        <dbReference type="EMBL" id="AKE44725.1"/>
    </source>
</evidence>
<dbReference type="KEGG" id="vg:26517777"/>
<proteinExistence type="predicted"/>
<dbReference type="RefSeq" id="YP_009189479.1">
    <property type="nucleotide sequence ID" value="NC_028676.1"/>
</dbReference>
<dbReference type="Proteomes" id="UP000033804">
    <property type="component" value="Segment"/>
</dbReference>
<accession>A0A0F6R5W5</accession>
<evidence type="ECO:0000313" key="2">
    <source>
        <dbReference type="Proteomes" id="UP000033804"/>
    </source>
</evidence>
<sequence>MPKNNDQFSRFIKTLRENDFTKFSKDFSKEMTNAVKTEVSKLTGKK</sequence>
<protein>
    <submittedName>
        <fullName evidence="1">Uncharacterized protein</fullName>
    </submittedName>
</protein>
<organism evidence="1 2">
    <name type="scientific">Sinorhizobium phage phiM9</name>
    <dbReference type="NCBI Taxonomy" id="1636182"/>
    <lineage>
        <taxon>Viruses</taxon>
        <taxon>Duplodnaviria</taxon>
        <taxon>Heunggongvirae</taxon>
        <taxon>Uroviricota</taxon>
        <taxon>Caudoviricetes</taxon>
        <taxon>Pootjesviridae</taxon>
        <taxon>Emnonavirus</taxon>
        <taxon>Emnonavirus phiM9</taxon>
    </lineage>
</organism>
<keyword evidence="2" id="KW-1185">Reference proteome</keyword>
<reference evidence="2" key="2">
    <citation type="submission" date="2015-03" db="EMBL/GenBank/DDBJ databases">
        <title>The genome and structure of Sinorhizobium meliloti phage phiM9.</title>
        <authorList>
            <person name="Johnson M.C."/>
            <person name="Tatum K.B."/>
            <person name="Lynn J.S."/>
            <person name="Brewer T.E."/>
            <person name="Washburn B.K."/>
            <person name="Stroupe M.E."/>
            <person name="Jones K.M."/>
        </authorList>
    </citation>
    <scope>NUCLEOTIDE SEQUENCE [LARGE SCALE GENOMIC DNA]</scope>
</reference>
<gene>
    <name evidence="1" type="ORF">Sm_phiM9_097</name>
</gene>
<name>A0A0F6R5W5_9CAUD</name>
<dbReference type="GeneID" id="26517777"/>
<reference evidence="1 2" key="1">
    <citation type="journal article" date="2015" name="J. Virol.">
        <title>Sinorhizobium meliloti Phage ?M9 Defines a New Group of T4 Superfamily Phages with Unusual Genomic Features but a Common T=16 Capsid.</title>
        <authorList>
            <person name="Johnson M.C."/>
            <person name="Tatum K.B."/>
            <person name="Lynn J.S."/>
            <person name="Brewer T.E."/>
            <person name="Lu S."/>
            <person name="Washburn B.K."/>
            <person name="Stroupe M.E."/>
            <person name="Jones K.M."/>
        </authorList>
    </citation>
    <scope>NUCLEOTIDE SEQUENCE [LARGE SCALE GENOMIC DNA]</scope>
</reference>
<dbReference type="EMBL" id="KP881232">
    <property type="protein sequence ID" value="AKE44725.1"/>
    <property type="molecule type" value="Genomic_DNA"/>
</dbReference>